<feature type="region of interest" description="Disordered" evidence="1">
    <location>
        <begin position="22"/>
        <end position="44"/>
    </location>
</feature>
<feature type="non-terminal residue" evidence="2">
    <location>
        <position position="1"/>
    </location>
</feature>
<evidence type="ECO:0000313" key="2">
    <source>
        <dbReference type="EMBL" id="GAG81646.1"/>
    </source>
</evidence>
<protein>
    <submittedName>
        <fullName evidence="2">Uncharacterized protein</fullName>
    </submittedName>
</protein>
<accession>X1CBG5</accession>
<feature type="compositionally biased region" description="Basic and acidic residues" evidence="1">
    <location>
        <begin position="22"/>
        <end position="33"/>
    </location>
</feature>
<name>X1CBG5_9ZZZZ</name>
<gene>
    <name evidence="2" type="ORF">S01H4_29615</name>
</gene>
<dbReference type="AlphaFoldDB" id="X1CBG5"/>
<proteinExistence type="predicted"/>
<organism evidence="2">
    <name type="scientific">marine sediment metagenome</name>
    <dbReference type="NCBI Taxonomy" id="412755"/>
    <lineage>
        <taxon>unclassified sequences</taxon>
        <taxon>metagenomes</taxon>
        <taxon>ecological metagenomes</taxon>
    </lineage>
</organism>
<comment type="caution">
    <text evidence="2">The sequence shown here is derived from an EMBL/GenBank/DDBJ whole genome shotgun (WGS) entry which is preliminary data.</text>
</comment>
<sequence length="44" mass="4903">TNVFPIKKYIVGVNPTPLLNDTRKDKLEGHQGSDIKIQVAPTKK</sequence>
<dbReference type="EMBL" id="BART01015216">
    <property type="protein sequence ID" value="GAG81646.1"/>
    <property type="molecule type" value="Genomic_DNA"/>
</dbReference>
<evidence type="ECO:0000256" key="1">
    <source>
        <dbReference type="SAM" id="MobiDB-lite"/>
    </source>
</evidence>
<reference evidence="2" key="1">
    <citation type="journal article" date="2014" name="Front. Microbiol.">
        <title>High frequency of phylogenetically diverse reductive dehalogenase-homologous genes in deep subseafloor sedimentary metagenomes.</title>
        <authorList>
            <person name="Kawai M."/>
            <person name="Futagami T."/>
            <person name="Toyoda A."/>
            <person name="Takaki Y."/>
            <person name="Nishi S."/>
            <person name="Hori S."/>
            <person name="Arai W."/>
            <person name="Tsubouchi T."/>
            <person name="Morono Y."/>
            <person name="Uchiyama I."/>
            <person name="Ito T."/>
            <person name="Fujiyama A."/>
            <person name="Inagaki F."/>
            <person name="Takami H."/>
        </authorList>
    </citation>
    <scope>NUCLEOTIDE SEQUENCE</scope>
    <source>
        <strain evidence="2">Expedition CK06-06</strain>
    </source>
</reference>